<proteinExistence type="predicted"/>
<dbReference type="AlphaFoldDB" id="A0A6C0ARP6"/>
<protein>
    <submittedName>
        <fullName evidence="2">Uncharacterized protein</fullName>
    </submittedName>
</protein>
<reference evidence="2" key="1">
    <citation type="journal article" date="2020" name="Nature">
        <title>Giant virus diversity and host interactions through global metagenomics.</title>
        <authorList>
            <person name="Schulz F."/>
            <person name="Roux S."/>
            <person name="Paez-Espino D."/>
            <person name="Jungbluth S."/>
            <person name="Walsh D.A."/>
            <person name="Denef V.J."/>
            <person name="McMahon K.D."/>
            <person name="Konstantinidis K.T."/>
            <person name="Eloe-Fadrosh E.A."/>
            <person name="Kyrpides N.C."/>
            <person name="Woyke T."/>
        </authorList>
    </citation>
    <scope>NUCLEOTIDE SEQUENCE</scope>
    <source>
        <strain evidence="2">GVMAG-S-1101171-111</strain>
    </source>
</reference>
<evidence type="ECO:0000256" key="1">
    <source>
        <dbReference type="SAM" id="MobiDB-lite"/>
    </source>
</evidence>
<feature type="region of interest" description="Disordered" evidence="1">
    <location>
        <begin position="205"/>
        <end position="226"/>
    </location>
</feature>
<feature type="compositionally biased region" description="Basic and acidic residues" evidence="1">
    <location>
        <begin position="16"/>
        <end position="27"/>
    </location>
</feature>
<organism evidence="2">
    <name type="scientific">viral metagenome</name>
    <dbReference type="NCBI Taxonomy" id="1070528"/>
    <lineage>
        <taxon>unclassified sequences</taxon>
        <taxon>metagenomes</taxon>
        <taxon>organismal metagenomes</taxon>
    </lineage>
</organism>
<feature type="compositionally biased region" description="Basic residues" evidence="1">
    <location>
        <begin position="1"/>
        <end position="15"/>
    </location>
</feature>
<evidence type="ECO:0000313" key="2">
    <source>
        <dbReference type="EMBL" id="QHS82474.1"/>
    </source>
</evidence>
<feature type="compositionally biased region" description="Low complexity" evidence="1">
    <location>
        <begin position="452"/>
        <end position="463"/>
    </location>
</feature>
<name>A0A6C0ARP6_9ZZZZ</name>
<sequence length="906" mass="102024">MPRRSYKKKRHSRRTRGGDGDDITEKGRASLAKSGTISQDESDLTPAQLEQKKGFELKMKNDKTRKIAAASTIANALAKRFHANANKRSQAESAPAINLTKKEIFDITQKIITYGKLEKTINKPLENPIMYARYIAAVKILLANCDNDDCAKIQKMQDSINVTYESNKEKINEMYEPTRKKNFNLDDLVEENTKYINEIIVSEAEKAAAPPEPEPAPIESNSSIDSETEEKVKKIQNYMNTANNNIDYLAAAEIFIDMCRSLDPILAAQIRTKIDEVYNRVWDKYNGKLNSLVADRKSQILKEIGEESTSEPAINLTKREEIFKKVEEYIKSNNLEDKYKEYVNNGEWDKNLELEKLVEFTAAYSLLVDNCSQDNCDSKKKEYEMHVFVNNGLITSSVSKNNTVPLDEEKVKSVQTELDNLIAEKKNEILKEIGEEPAPAPIESYSSRDSEPSSEPTPSITKPEGLEIKINVGVANDSESGKPALFLGDVTMATNVYRGTPDEKNRINSQNFGSKIKDAVTTASTSVKNVDLVNRAQQGYNYTDEQRGRDIFDIAEKSASEEFYAKTNKAKDEESQAVAEGNIQDTKERIIKHGEELTKSAERLGSLLKTILDKIDAAIQNENDTKPIDTSITKSVTNINNLKTNYIDKYIEGINSLLGITNTSAFNGVDGISKDEILNEELRQKLRIADTVFNQLTDDNSNNLVVINRLIKAINTIVTTYNNTLESASKFTFEKVEYGVHLSGEYTLQCIPPKTFFGSSKPIQFTGVGDTFIEKFFSSKAVAPFEKPDTLETAMTPTFIGNLTRGFSAELRRSSAERAKWGKEIAARNEYYKKKQEAANKKNFGSDTSTWGKTKKYFGDTKKYLGDTRRKYLGFGNGGRRTRKCKKSRKSRKSKGGKNRRHSRKH</sequence>
<feature type="compositionally biased region" description="Basic residues" evidence="1">
    <location>
        <begin position="880"/>
        <end position="906"/>
    </location>
</feature>
<dbReference type="EMBL" id="MN740803">
    <property type="protein sequence ID" value="QHS82474.1"/>
    <property type="molecule type" value="Genomic_DNA"/>
</dbReference>
<feature type="region of interest" description="Disordered" evidence="1">
    <location>
        <begin position="1"/>
        <end position="27"/>
    </location>
</feature>
<feature type="region of interest" description="Disordered" evidence="1">
    <location>
        <begin position="432"/>
        <end position="464"/>
    </location>
</feature>
<accession>A0A6C0ARP6</accession>
<feature type="region of interest" description="Disordered" evidence="1">
    <location>
        <begin position="870"/>
        <end position="906"/>
    </location>
</feature>